<sequence length="67" mass="7446">MLMIVEALASEVTVSPGEEVINFGHRQGTVVAQMFGIHDRMGSLISSMMSIHEMPLINDLQTRIMLM</sequence>
<comment type="caution">
    <text evidence="1">The sequence shown here is derived from an EMBL/GenBank/DDBJ whole genome shotgun (WGS) entry which is preliminary data.</text>
</comment>
<name>A0AAW8E837_VARPD</name>
<gene>
    <name evidence="1" type="ORF">J2W39_000099</name>
</gene>
<organism evidence="1 2">
    <name type="scientific">Variovorax paradoxus</name>
    <dbReference type="NCBI Taxonomy" id="34073"/>
    <lineage>
        <taxon>Bacteria</taxon>
        <taxon>Pseudomonadati</taxon>
        <taxon>Pseudomonadota</taxon>
        <taxon>Betaproteobacteria</taxon>
        <taxon>Burkholderiales</taxon>
        <taxon>Comamonadaceae</taxon>
        <taxon>Variovorax</taxon>
    </lineage>
</organism>
<evidence type="ECO:0000313" key="1">
    <source>
        <dbReference type="EMBL" id="MDP9968876.1"/>
    </source>
</evidence>
<dbReference type="AlphaFoldDB" id="A0AAW8E837"/>
<accession>A0AAW8E837</accession>
<protein>
    <submittedName>
        <fullName evidence="1">Uncharacterized protein</fullName>
    </submittedName>
</protein>
<reference evidence="1" key="1">
    <citation type="submission" date="2023-07" db="EMBL/GenBank/DDBJ databases">
        <title>Sorghum-associated microbial communities from plants grown in Nebraska, USA.</title>
        <authorList>
            <person name="Schachtman D."/>
        </authorList>
    </citation>
    <scope>NUCLEOTIDE SEQUENCE</scope>
    <source>
        <strain evidence="1">DS3315</strain>
    </source>
</reference>
<dbReference type="RefSeq" id="WP_307591469.1">
    <property type="nucleotide sequence ID" value="NZ_JAUSRV010000001.1"/>
</dbReference>
<proteinExistence type="predicted"/>
<dbReference type="EMBL" id="JAUSRV010000001">
    <property type="protein sequence ID" value="MDP9968876.1"/>
    <property type="molecule type" value="Genomic_DNA"/>
</dbReference>
<dbReference type="Proteomes" id="UP001224845">
    <property type="component" value="Unassembled WGS sequence"/>
</dbReference>
<evidence type="ECO:0000313" key="2">
    <source>
        <dbReference type="Proteomes" id="UP001224845"/>
    </source>
</evidence>